<evidence type="ECO:0000313" key="2">
    <source>
        <dbReference type="Proteomes" id="UP000000238"/>
    </source>
</evidence>
<accession>Q2SAM6</accession>
<dbReference type="InterPro" id="IPR021352">
    <property type="entry name" value="DUF2971"/>
</dbReference>
<dbReference type="KEGG" id="hch:HCH_05640"/>
<dbReference type="AlphaFoldDB" id="Q2SAM6"/>
<dbReference type="Proteomes" id="UP000000238">
    <property type="component" value="Chromosome"/>
</dbReference>
<dbReference type="Pfam" id="PF11185">
    <property type="entry name" value="DUF2971"/>
    <property type="match status" value="1"/>
</dbReference>
<dbReference type="STRING" id="349521.HCH_05640"/>
<name>Q2SAM6_HAHCH</name>
<evidence type="ECO:0000313" key="1">
    <source>
        <dbReference type="EMBL" id="ABC32298.1"/>
    </source>
</evidence>
<organism evidence="1 2">
    <name type="scientific">Hahella chejuensis (strain KCTC 2396)</name>
    <dbReference type="NCBI Taxonomy" id="349521"/>
    <lineage>
        <taxon>Bacteria</taxon>
        <taxon>Pseudomonadati</taxon>
        <taxon>Pseudomonadota</taxon>
        <taxon>Gammaproteobacteria</taxon>
        <taxon>Oceanospirillales</taxon>
        <taxon>Hahellaceae</taxon>
        <taxon>Hahella</taxon>
    </lineage>
</organism>
<protein>
    <recommendedName>
        <fullName evidence="3">DUF2971 domain-containing protein</fullName>
    </recommendedName>
</protein>
<keyword evidence="2" id="KW-1185">Reference proteome</keyword>
<dbReference type="HOGENOM" id="CLU_050666_0_1_6"/>
<reference evidence="1 2" key="1">
    <citation type="journal article" date="2005" name="Nucleic Acids Res.">
        <title>Genomic blueprint of Hahella chejuensis, a marine microbe producing an algicidal agent.</title>
        <authorList>
            <person name="Jeong H."/>
            <person name="Yim J.H."/>
            <person name="Lee C."/>
            <person name="Choi S.-H."/>
            <person name="Park Y.K."/>
            <person name="Yoon S.H."/>
            <person name="Hur C.-G."/>
            <person name="Kang H.-Y."/>
            <person name="Kim D."/>
            <person name="Lee H.H."/>
            <person name="Park K.H."/>
            <person name="Park S.-H."/>
            <person name="Park H.-S."/>
            <person name="Lee H.K."/>
            <person name="Oh T.K."/>
            <person name="Kim J.F."/>
        </authorList>
    </citation>
    <scope>NUCLEOTIDE SEQUENCE [LARGE SCALE GENOMIC DNA]</scope>
    <source>
        <strain evidence="1 2">KCTC 2396</strain>
    </source>
</reference>
<sequence>MSSDQPKNLYRYRQFSATTIESLCHDNLYFSSPANFNDPLDCQPSVISDNDNKTLRKLLSELIKRRVTSQSIASLTKASIGGDRARNHAEKLGAQAAEFELSSIAYHSTNPEYECGKEEAENWLLTSEIESELLKQYDRGVCCFSSTVNNPLLWSHYGDQHHGLCIGYTLNRTPIPTVHKVEYGGNREVKTSLITKAFLEKDQKSQDKLDRDVLLRKASPWKYEREWRLIGDRGLQDSPLALVDVTFGLRCPVAIKHSVIKALESRSGAVKFYEIYRRRGSFNLLRRPVDTGEMQAFLPYTAMSGIEMFGELVTDLSG</sequence>
<proteinExistence type="predicted"/>
<evidence type="ECO:0008006" key="3">
    <source>
        <dbReference type="Google" id="ProtNLM"/>
    </source>
</evidence>
<dbReference type="OrthoDB" id="4119964at2"/>
<dbReference type="EMBL" id="CP000155">
    <property type="protein sequence ID" value="ABC32298.1"/>
    <property type="molecule type" value="Genomic_DNA"/>
</dbReference>
<dbReference type="RefSeq" id="WP_011399357.1">
    <property type="nucleotide sequence ID" value="NC_007645.1"/>
</dbReference>
<gene>
    <name evidence="1" type="ordered locus">HCH_05640</name>
</gene>
<dbReference type="eggNOG" id="ENOG502ZAJR">
    <property type="taxonomic scope" value="Bacteria"/>
</dbReference>